<keyword evidence="2" id="KW-1185">Reference proteome</keyword>
<reference evidence="1" key="1">
    <citation type="submission" date="2023-04" db="EMBL/GenBank/DDBJ databases">
        <title>Comparative genomic analysis of Cohnella hashimotonis sp. nov., isolated from the International Space Station.</title>
        <authorList>
            <person name="Venkateswaran K."/>
            <person name="Simpson A."/>
        </authorList>
    </citation>
    <scope>NUCLEOTIDE SEQUENCE</scope>
    <source>
        <strain evidence="1">F6_2S_P_1</strain>
    </source>
</reference>
<protein>
    <submittedName>
        <fullName evidence="1">Uncharacterized protein</fullName>
    </submittedName>
</protein>
<dbReference type="Proteomes" id="UP001161691">
    <property type="component" value="Unassembled WGS sequence"/>
</dbReference>
<organism evidence="1 2">
    <name type="scientific">Cohnella hashimotonis</name>
    <dbReference type="NCBI Taxonomy" id="2826895"/>
    <lineage>
        <taxon>Bacteria</taxon>
        <taxon>Bacillati</taxon>
        <taxon>Bacillota</taxon>
        <taxon>Bacilli</taxon>
        <taxon>Bacillales</taxon>
        <taxon>Paenibacillaceae</taxon>
        <taxon>Cohnella</taxon>
    </lineage>
</organism>
<proteinExistence type="predicted"/>
<gene>
    <name evidence="1" type="ORF">KB449_20760</name>
</gene>
<evidence type="ECO:0000313" key="2">
    <source>
        <dbReference type="Proteomes" id="UP001161691"/>
    </source>
</evidence>
<accession>A0ABT6TLG6</accession>
<name>A0ABT6TLG6_9BACL</name>
<comment type="caution">
    <text evidence="1">The sequence shown here is derived from an EMBL/GenBank/DDBJ whole genome shotgun (WGS) entry which is preliminary data.</text>
</comment>
<dbReference type="EMBL" id="JAGRPV010000001">
    <property type="protein sequence ID" value="MDI4647416.1"/>
    <property type="molecule type" value="Genomic_DNA"/>
</dbReference>
<sequence length="264" mass="28438">MTALNQWVIRDVPKATFVDVATRKPLFYLSDLKTSQLENTAETVYARGGSGNPKIVGFSSTRDAKITMSNAVFDNAALAMMTGNDVLKGVKAVQQRDVLEVSSDKATLNFTPSGSGALVAVFKLNEDGTHGEEIEFASSTVAAGEYSRTAKVLSFHASELADGAKIVAYYNTNTDSGAQTITISADKFAGSFGLVLDAIVKSPYDQKDYLAQIEIGAAKMEDNWNIQMQATGDPSEHSMPISILKRPGQQDLYKITLYDGSQLI</sequence>
<evidence type="ECO:0000313" key="1">
    <source>
        <dbReference type="EMBL" id="MDI4647416.1"/>
    </source>
</evidence>
<dbReference type="RefSeq" id="WP_282910181.1">
    <property type="nucleotide sequence ID" value="NZ_JAGRPV010000001.1"/>
</dbReference>